<evidence type="ECO:0000313" key="2">
    <source>
        <dbReference type="Proteomes" id="UP000249218"/>
    </source>
</evidence>
<dbReference type="Proteomes" id="UP000249218">
    <property type="component" value="Unassembled WGS sequence"/>
</dbReference>
<gene>
    <name evidence="1" type="primary">HaOG209673</name>
    <name evidence="1" type="ORF">B5X24_HaOG209673</name>
</gene>
<accession>A0A2W1BNV6</accession>
<reference evidence="1 2" key="1">
    <citation type="journal article" date="2017" name="BMC Biol.">
        <title>Genomic innovations, transcriptional plasticity and gene loss underlying the evolution and divergence of two highly polyphagous and invasive Helicoverpa pest species.</title>
        <authorList>
            <person name="Pearce S.L."/>
            <person name="Clarke D.F."/>
            <person name="East P.D."/>
            <person name="Elfekih S."/>
            <person name="Gordon K.H."/>
            <person name="Jermiin L.S."/>
            <person name="McGaughran A."/>
            <person name="Oakeshott J.G."/>
            <person name="Papanikolaou A."/>
            <person name="Perera O.P."/>
            <person name="Rane R.V."/>
            <person name="Richards S."/>
            <person name="Tay W.T."/>
            <person name="Walsh T.K."/>
            <person name="Anderson A."/>
            <person name="Anderson C.J."/>
            <person name="Asgari S."/>
            <person name="Board P.G."/>
            <person name="Bretschneider A."/>
            <person name="Campbell P.M."/>
            <person name="Chertemps T."/>
            <person name="Christeller J.T."/>
            <person name="Coppin C.W."/>
            <person name="Downes S.J."/>
            <person name="Duan G."/>
            <person name="Farnsworth C.A."/>
            <person name="Good R.T."/>
            <person name="Han L.B."/>
            <person name="Han Y.C."/>
            <person name="Hatje K."/>
            <person name="Horne I."/>
            <person name="Huang Y.P."/>
            <person name="Hughes D.S."/>
            <person name="Jacquin-Joly E."/>
            <person name="James W."/>
            <person name="Jhangiani S."/>
            <person name="Kollmar M."/>
            <person name="Kuwar S.S."/>
            <person name="Li S."/>
            <person name="Liu N.Y."/>
            <person name="Maibeche M.T."/>
            <person name="Miller J.R."/>
            <person name="Montagne N."/>
            <person name="Perry T."/>
            <person name="Qu J."/>
            <person name="Song S.V."/>
            <person name="Sutton G.G."/>
            <person name="Vogel H."/>
            <person name="Walenz B.P."/>
            <person name="Xu W."/>
            <person name="Zhang H.J."/>
            <person name="Zou Z."/>
            <person name="Batterham P."/>
            <person name="Edwards O.R."/>
            <person name="Feyereisen R."/>
            <person name="Gibbs R.A."/>
            <person name="Heckel D.G."/>
            <person name="McGrath A."/>
            <person name="Robin C."/>
            <person name="Scherer S.E."/>
            <person name="Worley K.C."/>
            <person name="Wu Y.D."/>
        </authorList>
    </citation>
    <scope>NUCLEOTIDE SEQUENCE [LARGE SCALE GENOMIC DNA]</scope>
    <source>
        <strain evidence="1">Harm_GR_Male_#8</strain>
        <tissue evidence="1">Whole organism</tissue>
    </source>
</reference>
<protein>
    <submittedName>
        <fullName evidence="1">Uncharacterized protein</fullName>
    </submittedName>
</protein>
<dbReference type="EMBL" id="KZ150111">
    <property type="protein sequence ID" value="PZC73353.1"/>
    <property type="molecule type" value="Genomic_DNA"/>
</dbReference>
<sequence>MEEKLCIFYKECLLPELVDPRFSRNQKIRDPQFIQDAIEGNATKEKRKFMNIEDKSSQPRKKQKTIEKENEEVKASYNECSTLNSNDSSTEKTLKRNQDIILKPIFNENNIDETMDTFVREMQFSEFNFFNRCSTQVAQNCCLRALEPIRLLLRVPSSSARACTTDLMQQLCSQRGTTFCSL</sequence>
<proteinExistence type="predicted"/>
<dbReference type="AlphaFoldDB" id="A0A2W1BNV6"/>
<evidence type="ECO:0000313" key="1">
    <source>
        <dbReference type="EMBL" id="PZC73353.1"/>
    </source>
</evidence>
<organism evidence="1 2">
    <name type="scientific">Helicoverpa armigera</name>
    <name type="common">Cotton bollworm</name>
    <name type="synonym">Heliothis armigera</name>
    <dbReference type="NCBI Taxonomy" id="29058"/>
    <lineage>
        <taxon>Eukaryota</taxon>
        <taxon>Metazoa</taxon>
        <taxon>Ecdysozoa</taxon>
        <taxon>Arthropoda</taxon>
        <taxon>Hexapoda</taxon>
        <taxon>Insecta</taxon>
        <taxon>Pterygota</taxon>
        <taxon>Neoptera</taxon>
        <taxon>Endopterygota</taxon>
        <taxon>Lepidoptera</taxon>
        <taxon>Glossata</taxon>
        <taxon>Ditrysia</taxon>
        <taxon>Noctuoidea</taxon>
        <taxon>Noctuidae</taxon>
        <taxon>Heliothinae</taxon>
        <taxon>Helicoverpa</taxon>
    </lineage>
</organism>
<name>A0A2W1BNV6_HELAM</name>
<keyword evidence="2" id="KW-1185">Reference proteome</keyword>